<organism evidence="1 2">
    <name type="scientific">Austropuccinia psidii MF-1</name>
    <dbReference type="NCBI Taxonomy" id="1389203"/>
    <lineage>
        <taxon>Eukaryota</taxon>
        <taxon>Fungi</taxon>
        <taxon>Dikarya</taxon>
        <taxon>Basidiomycota</taxon>
        <taxon>Pucciniomycotina</taxon>
        <taxon>Pucciniomycetes</taxon>
        <taxon>Pucciniales</taxon>
        <taxon>Sphaerophragmiaceae</taxon>
        <taxon>Austropuccinia</taxon>
    </lineage>
</organism>
<proteinExistence type="predicted"/>
<sequence>MLADKHTRNVCLLSTPSNHAARGVLTQDALARTHLWLKMMKPYLSANGHQDPKQADGNNYGQLALSPQASICPPLLLGHHLMVTSLLDLSKVIIWPMKDGNGKRTFKLGPIVTMSCHQWDSNAK</sequence>
<protein>
    <submittedName>
        <fullName evidence="1">Uncharacterized protein</fullName>
    </submittedName>
</protein>
<dbReference type="EMBL" id="AVOT02139079">
    <property type="protein sequence ID" value="MBW0590566.1"/>
    <property type="molecule type" value="Genomic_DNA"/>
</dbReference>
<dbReference type="AlphaFoldDB" id="A0A9Q3L1S9"/>
<dbReference type="Proteomes" id="UP000765509">
    <property type="component" value="Unassembled WGS sequence"/>
</dbReference>
<accession>A0A9Q3L1S9</accession>
<evidence type="ECO:0000313" key="1">
    <source>
        <dbReference type="EMBL" id="MBW0590566.1"/>
    </source>
</evidence>
<evidence type="ECO:0000313" key="2">
    <source>
        <dbReference type="Proteomes" id="UP000765509"/>
    </source>
</evidence>
<comment type="caution">
    <text evidence="1">The sequence shown here is derived from an EMBL/GenBank/DDBJ whole genome shotgun (WGS) entry which is preliminary data.</text>
</comment>
<reference evidence="1" key="1">
    <citation type="submission" date="2021-03" db="EMBL/GenBank/DDBJ databases">
        <title>Draft genome sequence of rust myrtle Austropuccinia psidii MF-1, a brazilian biotype.</title>
        <authorList>
            <person name="Quecine M.C."/>
            <person name="Pachon D.M.R."/>
            <person name="Bonatelli M.L."/>
            <person name="Correr F.H."/>
            <person name="Franceschini L.M."/>
            <person name="Leite T.F."/>
            <person name="Margarido G.R.A."/>
            <person name="Almeida C.A."/>
            <person name="Ferrarezi J.A."/>
            <person name="Labate C.A."/>
        </authorList>
    </citation>
    <scope>NUCLEOTIDE SEQUENCE</scope>
    <source>
        <strain evidence="1">MF-1</strain>
    </source>
</reference>
<keyword evidence="2" id="KW-1185">Reference proteome</keyword>
<gene>
    <name evidence="1" type="ORF">O181_130281</name>
</gene>
<name>A0A9Q3L1S9_9BASI</name>